<keyword evidence="4 9" id="KW-0812">Transmembrane</keyword>
<evidence type="ECO:0000256" key="5">
    <source>
        <dbReference type="ARBA" id="ARBA00022906"/>
    </source>
</evidence>
<feature type="transmembrane region" description="Helical" evidence="9">
    <location>
        <begin position="20"/>
        <end position="41"/>
    </location>
</feature>
<evidence type="ECO:0000256" key="7">
    <source>
        <dbReference type="ARBA" id="ARBA00023065"/>
    </source>
</evidence>
<dbReference type="STRING" id="1715989.NITINOP_2360"/>
<accession>A0A0S4KY37</accession>
<keyword evidence="3" id="KW-0813">Transport</keyword>
<keyword evidence="6 9" id="KW-1133">Transmembrane helix</keyword>
<dbReference type="InterPro" id="IPR036837">
    <property type="entry name" value="Cation_efflux_CTD_sf"/>
</dbReference>
<keyword evidence="8 9" id="KW-0472">Membrane</keyword>
<feature type="transmembrane region" description="Helical" evidence="9">
    <location>
        <begin position="161"/>
        <end position="179"/>
    </location>
</feature>
<dbReference type="GO" id="GO:0005886">
    <property type="term" value="C:plasma membrane"/>
    <property type="evidence" value="ECO:0007669"/>
    <property type="project" value="TreeGrafter"/>
</dbReference>
<sequence>MRDYSMTDPQSFEHLRTRLYWALTLNGFIIMAEFIGGWLLNSIGLMSDAGHNFVDQGALFLALYAHLIATQPSSESKTFGYHRAGVIAAFLNSFILLLTALGIALFAVKRLWQPVPVDGGWIMGIAAASFAANLGIALLLQRGARDDLNIRGAFWHMLADAWVSLGVVVSGGMILLTGWSALDPLVSLVVVIVIVKGAWPIFKESWEVLLESTPPSVSPSAIAATIESIPGVKNVHDLHVWAVEPRLIMLTCHVQVDGDDTVLTNGLLQSIRARVASDFGIRHLTVQLETQCCHSEAVHCDLRRLADHHPAELLSHRH</sequence>
<evidence type="ECO:0000259" key="10">
    <source>
        <dbReference type="Pfam" id="PF01545"/>
    </source>
</evidence>
<protein>
    <submittedName>
        <fullName evidence="12">Zinc transporter ZitB</fullName>
    </submittedName>
</protein>
<evidence type="ECO:0000256" key="3">
    <source>
        <dbReference type="ARBA" id="ARBA00022448"/>
    </source>
</evidence>
<dbReference type="Pfam" id="PF01545">
    <property type="entry name" value="Cation_efflux"/>
    <property type="match status" value="1"/>
</dbReference>
<feature type="domain" description="Cation efflux protein transmembrane" evidence="10">
    <location>
        <begin position="22"/>
        <end position="210"/>
    </location>
</feature>
<dbReference type="Gene3D" id="3.30.70.1350">
    <property type="entry name" value="Cation efflux protein, cytoplasmic domain"/>
    <property type="match status" value="1"/>
</dbReference>
<dbReference type="AlphaFoldDB" id="A0A0S4KY37"/>
<dbReference type="InterPro" id="IPR027470">
    <property type="entry name" value="Cation_efflux_CTD"/>
</dbReference>
<dbReference type="PANTHER" id="PTHR11562:SF17">
    <property type="entry name" value="RE54080P-RELATED"/>
    <property type="match status" value="1"/>
</dbReference>
<organism evidence="12 13">
    <name type="scientific">Candidatus Nitrospira inopinata</name>
    <dbReference type="NCBI Taxonomy" id="1715989"/>
    <lineage>
        <taxon>Bacteria</taxon>
        <taxon>Pseudomonadati</taxon>
        <taxon>Nitrospirota</taxon>
        <taxon>Nitrospiria</taxon>
        <taxon>Nitrospirales</taxon>
        <taxon>Nitrospiraceae</taxon>
        <taxon>Nitrospira</taxon>
    </lineage>
</organism>
<dbReference type="EMBL" id="LN885086">
    <property type="protein sequence ID" value="CUQ67332.1"/>
    <property type="molecule type" value="Genomic_DNA"/>
</dbReference>
<proteinExistence type="inferred from homology"/>
<dbReference type="PANTHER" id="PTHR11562">
    <property type="entry name" value="CATION EFFLUX PROTEIN/ ZINC TRANSPORTER"/>
    <property type="match status" value="1"/>
</dbReference>
<evidence type="ECO:0000256" key="1">
    <source>
        <dbReference type="ARBA" id="ARBA00004141"/>
    </source>
</evidence>
<dbReference type="KEGG" id="nio:NITINOP_2360"/>
<reference evidence="13" key="1">
    <citation type="submission" date="2015-09" db="EMBL/GenBank/DDBJ databases">
        <authorList>
            <person name="Daims H."/>
        </authorList>
    </citation>
    <scope>NUCLEOTIDE SEQUENCE [LARGE SCALE GENOMIC DNA]</scope>
</reference>
<dbReference type="GO" id="GO:0005385">
    <property type="term" value="F:zinc ion transmembrane transporter activity"/>
    <property type="evidence" value="ECO:0007669"/>
    <property type="project" value="TreeGrafter"/>
</dbReference>
<keyword evidence="5" id="KW-0864">Zinc transport</keyword>
<gene>
    <name evidence="12" type="primary">zitB</name>
    <name evidence="12" type="ORF">NITINOP_2360</name>
</gene>
<dbReference type="InterPro" id="IPR002524">
    <property type="entry name" value="Cation_efflux"/>
</dbReference>
<comment type="similarity">
    <text evidence="2">Belongs to the cation diffusion facilitator (CDF) transporter (TC 2.A.4) family. SLC30A subfamily.</text>
</comment>
<dbReference type="SUPFAM" id="SSF160240">
    <property type="entry name" value="Cation efflux protein cytoplasmic domain-like"/>
    <property type="match status" value="1"/>
</dbReference>
<keyword evidence="5" id="KW-0862">Zinc</keyword>
<evidence type="ECO:0000256" key="9">
    <source>
        <dbReference type="SAM" id="Phobius"/>
    </source>
</evidence>
<feature type="transmembrane region" description="Helical" evidence="9">
    <location>
        <begin position="84"/>
        <end position="108"/>
    </location>
</feature>
<keyword evidence="13" id="KW-1185">Reference proteome</keyword>
<dbReference type="InterPro" id="IPR058533">
    <property type="entry name" value="Cation_efflux_TM"/>
</dbReference>
<evidence type="ECO:0000313" key="13">
    <source>
        <dbReference type="Proteomes" id="UP000066284"/>
    </source>
</evidence>
<dbReference type="InterPro" id="IPR050681">
    <property type="entry name" value="CDF/SLC30A"/>
</dbReference>
<comment type="subcellular location">
    <subcellularLocation>
        <location evidence="1">Membrane</location>
        <topology evidence="1">Multi-pass membrane protein</topology>
    </subcellularLocation>
</comment>
<evidence type="ECO:0000256" key="8">
    <source>
        <dbReference type="ARBA" id="ARBA00023136"/>
    </source>
</evidence>
<dbReference type="Proteomes" id="UP000066284">
    <property type="component" value="Chromosome 1"/>
</dbReference>
<feature type="domain" description="Cation efflux protein cytoplasmic" evidence="11">
    <location>
        <begin position="216"/>
        <end position="290"/>
    </location>
</feature>
<dbReference type="SUPFAM" id="SSF161111">
    <property type="entry name" value="Cation efflux protein transmembrane domain-like"/>
    <property type="match status" value="1"/>
</dbReference>
<dbReference type="Pfam" id="PF16916">
    <property type="entry name" value="ZT_dimer"/>
    <property type="match status" value="1"/>
</dbReference>
<dbReference type="InterPro" id="IPR027469">
    <property type="entry name" value="Cation_efflux_TMD_sf"/>
</dbReference>
<dbReference type="Gene3D" id="1.20.1510.10">
    <property type="entry name" value="Cation efflux protein transmembrane domain"/>
    <property type="match status" value="1"/>
</dbReference>
<keyword evidence="7" id="KW-0406">Ion transport</keyword>
<evidence type="ECO:0000313" key="12">
    <source>
        <dbReference type="EMBL" id="CUQ67332.1"/>
    </source>
</evidence>
<evidence type="ECO:0000256" key="4">
    <source>
        <dbReference type="ARBA" id="ARBA00022692"/>
    </source>
</evidence>
<dbReference type="NCBIfam" id="TIGR01297">
    <property type="entry name" value="CDF"/>
    <property type="match status" value="1"/>
</dbReference>
<evidence type="ECO:0000259" key="11">
    <source>
        <dbReference type="Pfam" id="PF16916"/>
    </source>
</evidence>
<evidence type="ECO:0000256" key="6">
    <source>
        <dbReference type="ARBA" id="ARBA00022989"/>
    </source>
</evidence>
<feature type="transmembrane region" description="Helical" evidence="9">
    <location>
        <begin position="185"/>
        <end position="202"/>
    </location>
</feature>
<evidence type="ECO:0000256" key="2">
    <source>
        <dbReference type="ARBA" id="ARBA00008873"/>
    </source>
</evidence>
<feature type="transmembrane region" description="Helical" evidence="9">
    <location>
        <begin position="120"/>
        <end position="140"/>
    </location>
</feature>
<name>A0A0S4KY37_9BACT</name>